<reference evidence="4" key="2">
    <citation type="submission" date="2021-01" db="UniProtKB">
        <authorList>
            <consortium name="EnsemblMetazoa"/>
        </authorList>
    </citation>
    <scope>IDENTIFICATION</scope>
</reference>
<dbReference type="GeneID" id="105440455"/>
<keyword evidence="1" id="KW-1015">Disulfide bond</keyword>
<dbReference type="OrthoDB" id="6273946at2759"/>
<keyword evidence="5" id="KW-1185">Reference proteome</keyword>
<dbReference type="InterPro" id="IPR014716">
    <property type="entry name" value="Fibrinogen_a/b/g_C_1"/>
</dbReference>
<feature type="compositionally biased region" description="Low complexity" evidence="2">
    <location>
        <begin position="80"/>
        <end position="96"/>
    </location>
</feature>
<dbReference type="EnsemblMetazoa" id="XM_031000021">
    <property type="protein sequence ID" value="XP_030855881"/>
    <property type="gene ID" value="LOC105440455"/>
</dbReference>
<sequence>MASFFHETQTDDSPSQEIFGVGSSTTRSPETTVKSSTSTSSETTTESTADNSPETTTRSSTDNSPETTTESTAEARETTTEGTTNNSPETTTESTAGNSPETTTRSTTDNSPEATTESTTNNSPETTTRSTTDNSPEATTESTTNNSPETTTESTTDNSPEATTESTTNILPETTTETTTETSNVSSCKMLHSMGYQTSGVYSIIPSGADAIDVNCDMISDGGGWTVFQKRYDGSVNFYRKYAEYVQGFGDVSGEYWLGLDIIYLLAKDGVELRIDLVDYSNNQVYAHYGQFSIGSPITNYRLNFSSYSGTAGEGLDVANAQGFTTYDMDNDIAGGNCAIDYQGAWWYNYCYTSNLNGVYGIQNDLRGIVWTWPEKYMTSTEMKLRESS</sequence>
<proteinExistence type="predicted"/>
<dbReference type="GO" id="GO:0005615">
    <property type="term" value="C:extracellular space"/>
    <property type="evidence" value="ECO:0000318"/>
    <property type="project" value="GO_Central"/>
</dbReference>
<feature type="compositionally biased region" description="Polar residues" evidence="2">
    <location>
        <begin position="97"/>
        <end position="109"/>
    </location>
</feature>
<dbReference type="Proteomes" id="UP000007110">
    <property type="component" value="Unassembled WGS sequence"/>
</dbReference>
<dbReference type="PROSITE" id="PS51406">
    <property type="entry name" value="FIBRINOGEN_C_2"/>
    <property type="match status" value="1"/>
</dbReference>
<dbReference type="SUPFAM" id="SSF56496">
    <property type="entry name" value="Fibrinogen C-terminal domain-like"/>
    <property type="match status" value="1"/>
</dbReference>
<protein>
    <recommendedName>
        <fullName evidence="3">Fibrinogen C-terminal domain-containing protein</fullName>
    </recommendedName>
</protein>
<dbReference type="InterPro" id="IPR036056">
    <property type="entry name" value="Fibrinogen-like_C"/>
</dbReference>
<dbReference type="InterPro" id="IPR050373">
    <property type="entry name" value="Fibrinogen_C-term_domain"/>
</dbReference>
<dbReference type="InterPro" id="IPR020837">
    <property type="entry name" value="Fibrinogen_CS"/>
</dbReference>
<evidence type="ECO:0000256" key="2">
    <source>
        <dbReference type="SAM" id="MobiDB-lite"/>
    </source>
</evidence>
<dbReference type="Pfam" id="PF00147">
    <property type="entry name" value="Fibrinogen_C"/>
    <property type="match status" value="1"/>
</dbReference>
<dbReference type="OMA" id="RTWHEYE"/>
<feature type="compositionally biased region" description="Low complexity" evidence="2">
    <location>
        <begin position="110"/>
        <end position="182"/>
    </location>
</feature>
<name>A0A7M7PSR5_STRPU</name>
<dbReference type="KEGG" id="spu:105440455"/>
<evidence type="ECO:0000313" key="5">
    <source>
        <dbReference type="Proteomes" id="UP000007110"/>
    </source>
</evidence>
<dbReference type="AlphaFoldDB" id="A0A7M7PSR5"/>
<dbReference type="NCBIfam" id="NF040941">
    <property type="entry name" value="GGGWT_bact"/>
    <property type="match status" value="1"/>
</dbReference>
<feature type="compositionally biased region" description="Polar residues" evidence="2">
    <location>
        <begin position="11"/>
        <end position="27"/>
    </location>
</feature>
<feature type="compositionally biased region" description="Low complexity" evidence="2">
    <location>
        <begin position="28"/>
        <end position="48"/>
    </location>
</feature>
<feature type="domain" description="Fibrinogen C-terminal" evidence="3">
    <location>
        <begin position="179"/>
        <end position="389"/>
    </location>
</feature>
<evidence type="ECO:0000259" key="3">
    <source>
        <dbReference type="PROSITE" id="PS51406"/>
    </source>
</evidence>
<dbReference type="PANTHER" id="PTHR19143">
    <property type="entry name" value="FIBRINOGEN/TENASCIN/ANGIOPOEITIN"/>
    <property type="match status" value="1"/>
</dbReference>
<dbReference type="SMART" id="SM00186">
    <property type="entry name" value="FBG"/>
    <property type="match status" value="1"/>
</dbReference>
<accession>A0A7M7PSR5</accession>
<dbReference type="RefSeq" id="XP_030855881.1">
    <property type="nucleotide sequence ID" value="XM_031000021.1"/>
</dbReference>
<dbReference type="Gene3D" id="3.90.215.10">
    <property type="entry name" value="Gamma Fibrinogen, chain A, domain 1"/>
    <property type="match status" value="1"/>
</dbReference>
<dbReference type="PROSITE" id="PS00514">
    <property type="entry name" value="FIBRINOGEN_C_1"/>
    <property type="match status" value="1"/>
</dbReference>
<dbReference type="CDD" id="cd00087">
    <property type="entry name" value="FReD"/>
    <property type="match status" value="1"/>
</dbReference>
<dbReference type="PANTHER" id="PTHR19143:SF444">
    <property type="entry name" value="PROTEIN SCABROUS"/>
    <property type="match status" value="1"/>
</dbReference>
<feature type="compositionally biased region" description="Polar residues" evidence="2">
    <location>
        <begin position="49"/>
        <end position="62"/>
    </location>
</feature>
<evidence type="ECO:0000313" key="4">
    <source>
        <dbReference type="EnsemblMetazoa" id="XP_030855881"/>
    </source>
</evidence>
<feature type="compositionally biased region" description="Low complexity" evidence="2">
    <location>
        <begin position="63"/>
        <end position="72"/>
    </location>
</feature>
<feature type="region of interest" description="Disordered" evidence="2">
    <location>
        <begin position="1"/>
        <end position="183"/>
    </location>
</feature>
<dbReference type="InParanoid" id="A0A7M7PSR5"/>
<evidence type="ECO:0000256" key="1">
    <source>
        <dbReference type="ARBA" id="ARBA00023157"/>
    </source>
</evidence>
<organism evidence="4 5">
    <name type="scientific">Strongylocentrotus purpuratus</name>
    <name type="common">Purple sea urchin</name>
    <dbReference type="NCBI Taxonomy" id="7668"/>
    <lineage>
        <taxon>Eukaryota</taxon>
        <taxon>Metazoa</taxon>
        <taxon>Echinodermata</taxon>
        <taxon>Eleutherozoa</taxon>
        <taxon>Echinozoa</taxon>
        <taxon>Echinoidea</taxon>
        <taxon>Euechinoidea</taxon>
        <taxon>Echinacea</taxon>
        <taxon>Camarodonta</taxon>
        <taxon>Echinidea</taxon>
        <taxon>Strongylocentrotidae</taxon>
        <taxon>Strongylocentrotus</taxon>
    </lineage>
</organism>
<dbReference type="InterPro" id="IPR002181">
    <property type="entry name" value="Fibrinogen_a/b/g_C_dom"/>
</dbReference>
<reference evidence="5" key="1">
    <citation type="submission" date="2015-02" db="EMBL/GenBank/DDBJ databases">
        <title>Genome sequencing for Strongylocentrotus purpuratus.</title>
        <authorList>
            <person name="Murali S."/>
            <person name="Liu Y."/>
            <person name="Vee V."/>
            <person name="English A."/>
            <person name="Wang M."/>
            <person name="Skinner E."/>
            <person name="Han Y."/>
            <person name="Muzny D.M."/>
            <person name="Worley K.C."/>
            <person name="Gibbs R.A."/>
        </authorList>
    </citation>
    <scope>NUCLEOTIDE SEQUENCE</scope>
</reference>